<dbReference type="Proteomes" id="UP001054889">
    <property type="component" value="Unassembled WGS sequence"/>
</dbReference>
<organism evidence="2 3">
    <name type="scientific">Eleusine coracana subsp. coracana</name>
    <dbReference type="NCBI Taxonomy" id="191504"/>
    <lineage>
        <taxon>Eukaryota</taxon>
        <taxon>Viridiplantae</taxon>
        <taxon>Streptophyta</taxon>
        <taxon>Embryophyta</taxon>
        <taxon>Tracheophyta</taxon>
        <taxon>Spermatophyta</taxon>
        <taxon>Magnoliopsida</taxon>
        <taxon>Liliopsida</taxon>
        <taxon>Poales</taxon>
        <taxon>Poaceae</taxon>
        <taxon>PACMAD clade</taxon>
        <taxon>Chloridoideae</taxon>
        <taxon>Cynodonteae</taxon>
        <taxon>Eleusininae</taxon>
        <taxon>Eleusine</taxon>
    </lineage>
</organism>
<reference evidence="2" key="1">
    <citation type="journal article" date="2018" name="DNA Res.">
        <title>Multiple hybrid de novo genome assembly of finger millet, an orphan allotetraploid crop.</title>
        <authorList>
            <person name="Hatakeyama M."/>
            <person name="Aluri S."/>
            <person name="Balachadran M.T."/>
            <person name="Sivarajan S.R."/>
            <person name="Patrignani A."/>
            <person name="Gruter S."/>
            <person name="Poveda L."/>
            <person name="Shimizu-Inatsugi R."/>
            <person name="Baeten J."/>
            <person name="Francoijs K.J."/>
            <person name="Nataraja K.N."/>
            <person name="Reddy Y.A.N."/>
            <person name="Phadnis S."/>
            <person name="Ravikumar R.L."/>
            <person name="Schlapbach R."/>
            <person name="Sreeman S.M."/>
            <person name="Shimizu K.K."/>
        </authorList>
    </citation>
    <scope>NUCLEOTIDE SEQUENCE</scope>
</reference>
<feature type="region of interest" description="Disordered" evidence="1">
    <location>
        <begin position="1"/>
        <end position="28"/>
    </location>
</feature>
<dbReference type="AlphaFoldDB" id="A0AAV5F5D2"/>
<name>A0AAV5F5D2_ELECO</name>
<evidence type="ECO:0000313" key="3">
    <source>
        <dbReference type="Proteomes" id="UP001054889"/>
    </source>
</evidence>
<reference evidence="2" key="2">
    <citation type="submission" date="2021-12" db="EMBL/GenBank/DDBJ databases">
        <title>Resequencing data analysis of finger millet.</title>
        <authorList>
            <person name="Hatakeyama M."/>
            <person name="Aluri S."/>
            <person name="Balachadran M.T."/>
            <person name="Sivarajan S.R."/>
            <person name="Poveda L."/>
            <person name="Shimizu-Inatsugi R."/>
            <person name="Schlapbach R."/>
            <person name="Sreeman S.M."/>
            <person name="Shimizu K.K."/>
        </authorList>
    </citation>
    <scope>NUCLEOTIDE SEQUENCE</scope>
</reference>
<gene>
    <name evidence="2" type="primary">gb18422</name>
    <name evidence="2" type="ORF">PR202_gb18422</name>
</gene>
<comment type="caution">
    <text evidence="2">The sequence shown here is derived from an EMBL/GenBank/DDBJ whole genome shotgun (WGS) entry which is preliminary data.</text>
</comment>
<sequence>MRRARAQGRETGGCWFFRTPGGGMKPRGAKWPRWDLACRFSADGFGVHGFGRGASSVRPEPSPSPSEQRSGERASD</sequence>
<protein>
    <submittedName>
        <fullName evidence="2">Uncharacterized protein</fullName>
    </submittedName>
</protein>
<feature type="region of interest" description="Disordered" evidence="1">
    <location>
        <begin position="49"/>
        <end position="76"/>
    </location>
</feature>
<evidence type="ECO:0000313" key="2">
    <source>
        <dbReference type="EMBL" id="GJN30141.1"/>
    </source>
</evidence>
<dbReference type="EMBL" id="BQKI01000082">
    <property type="protein sequence ID" value="GJN30141.1"/>
    <property type="molecule type" value="Genomic_DNA"/>
</dbReference>
<evidence type="ECO:0000256" key="1">
    <source>
        <dbReference type="SAM" id="MobiDB-lite"/>
    </source>
</evidence>
<proteinExistence type="predicted"/>
<accession>A0AAV5F5D2</accession>
<keyword evidence="3" id="KW-1185">Reference proteome</keyword>